<feature type="region of interest" description="Disordered" evidence="2">
    <location>
        <begin position="321"/>
        <end position="353"/>
    </location>
</feature>
<proteinExistence type="predicted"/>
<dbReference type="EMBL" id="AP028910">
    <property type="protein sequence ID" value="BES90097.1"/>
    <property type="molecule type" value="Genomic_DNA"/>
</dbReference>
<evidence type="ECO:0000256" key="1">
    <source>
        <dbReference type="SAM" id="Coils"/>
    </source>
</evidence>
<evidence type="ECO:0000313" key="4">
    <source>
        <dbReference type="Proteomes" id="UP001307889"/>
    </source>
</evidence>
<feature type="compositionally biased region" description="Polar residues" evidence="2">
    <location>
        <begin position="344"/>
        <end position="353"/>
    </location>
</feature>
<feature type="coiled-coil region" evidence="1">
    <location>
        <begin position="55"/>
        <end position="89"/>
    </location>
</feature>
<feature type="compositionally biased region" description="Basic and acidic residues" evidence="2">
    <location>
        <begin position="334"/>
        <end position="343"/>
    </location>
</feature>
<dbReference type="Proteomes" id="UP001307889">
    <property type="component" value="Chromosome 2"/>
</dbReference>
<reference evidence="3 4" key="1">
    <citation type="submission" date="2023-09" db="EMBL/GenBank/DDBJ databases">
        <title>Nesidiocoris tenuis whole genome shotgun sequence.</title>
        <authorList>
            <person name="Shibata T."/>
            <person name="Shimoda M."/>
            <person name="Kobayashi T."/>
            <person name="Uehara T."/>
        </authorList>
    </citation>
    <scope>NUCLEOTIDE SEQUENCE [LARGE SCALE GENOMIC DNA]</scope>
    <source>
        <strain evidence="3 4">Japan</strain>
    </source>
</reference>
<evidence type="ECO:0000256" key="2">
    <source>
        <dbReference type="SAM" id="MobiDB-lite"/>
    </source>
</evidence>
<evidence type="ECO:0000313" key="3">
    <source>
        <dbReference type="EMBL" id="BES90097.1"/>
    </source>
</evidence>
<organism evidence="3 4">
    <name type="scientific">Nesidiocoris tenuis</name>
    <dbReference type="NCBI Taxonomy" id="355587"/>
    <lineage>
        <taxon>Eukaryota</taxon>
        <taxon>Metazoa</taxon>
        <taxon>Ecdysozoa</taxon>
        <taxon>Arthropoda</taxon>
        <taxon>Hexapoda</taxon>
        <taxon>Insecta</taxon>
        <taxon>Pterygota</taxon>
        <taxon>Neoptera</taxon>
        <taxon>Paraneoptera</taxon>
        <taxon>Hemiptera</taxon>
        <taxon>Heteroptera</taxon>
        <taxon>Panheteroptera</taxon>
        <taxon>Cimicomorpha</taxon>
        <taxon>Miridae</taxon>
        <taxon>Dicyphina</taxon>
        <taxon>Nesidiocoris</taxon>
    </lineage>
</organism>
<accession>A0ABN7AID9</accession>
<gene>
    <name evidence="3" type="ORF">NTJ_02904</name>
</gene>
<sequence>MLTRAQFNMLESTGFGLLDWQLQKSRFGSPVGRSQWNLHQISSWDRPTISQPYARSKLQELLRNSEGIVENLKKQKLDLSREVGEANGKFADLQKSYDTLRIRLHHSLKQLKKFKKDFIKANEEKTVLQAQLQDYVSKVRGIEDLLLQKEQEREFMFEQFREMTERSKGTLSDSNANTRSHVEEDAIHCSEWQSDVNILSEEESSIESNLLPKAQRTLCKSDAEIQTDLLTHPKVRFIDKSINSTKETEELEAALSLEKKTTEKLHDVIKVTREEAIEANMKNEQLTLQLEAMKITVQQLEAQVKTIASSMGNYRRQCMEEESLSRQNYGSESDASRERRHYNCSESSHSTML</sequence>
<keyword evidence="4" id="KW-1185">Reference proteome</keyword>
<protein>
    <submittedName>
        <fullName evidence="3">Uncharacterized protein</fullName>
    </submittedName>
</protein>
<name>A0ABN7AID9_9HEMI</name>
<feature type="coiled-coil region" evidence="1">
    <location>
        <begin position="269"/>
        <end position="303"/>
    </location>
</feature>
<keyword evidence="1" id="KW-0175">Coiled coil</keyword>